<dbReference type="EMBL" id="JAHRHJ020000009">
    <property type="protein sequence ID" value="KAH9300948.1"/>
    <property type="molecule type" value="Genomic_DNA"/>
</dbReference>
<dbReference type="AlphaFoldDB" id="A0AA38CR50"/>
<protein>
    <submittedName>
        <fullName evidence="1">Uncharacterized protein</fullName>
    </submittedName>
</protein>
<gene>
    <name evidence="1" type="ORF">KI387_012531</name>
</gene>
<dbReference type="Proteomes" id="UP000824469">
    <property type="component" value="Unassembled WGS sequence"/>
</dbReference>
<reference evidence="1 2" key="1">
    <citation type="journal article" date="2021" name="Nat. Plants">
        <title>The Taxus genome provides insights into paclitaxel biosynthesis.</title>
        <authorList>
            <person name="Xiong X."/>
            <person name="Gou J."/>
            <person name="Liao Q."/>
            <person name="Li Y."/>
            <person name="Zhou Q."/>
            <person name="Bi G."/>
            <person name="Li C."/>
            <person name="Du R."/>
            <person name="Wang X."/>
            <person name="Sun T."/>
            <person name="Guo L."/>
            <person name="Liang H."/>
            <person name="Lu P."/>
            <person name="Wu Y."/>
            <person name="Zhang Z."/>
            <person name="Ro D.K."/>
            <person name="Shang Y."/>
            <person name="Huang S."/>
            <person name="Yan J."/>
        </authorList>
    </citation>
    <scope>NUCLEOTIDE SEQUENCE [LARGE SCALE GENOMIC DNA]</scope>
    <source>
        <strain evidence="1">Ta-2019</strain>
    </source>
</reference>
<keyword evidence="2" id="KW-1185">Reference proteome</keyword>
<comment type="caution">
    <text evidence="1">The sequence shown here is derived from an EMBL/GenBank/DDBJ whole genome shotgun (WGS) entry which is preliminary data.</text>
</comment>
<feature type="non-terminal residue" evidence="1">
    <location>
        <position position="90"/>
    </location>
</feature>
<name>A0AA38CR50_TAXCH</name>
<accession>A0AA38CR50</accession>
<evidence type="ECO:0000313" key="1">
    <source>
        <dbReference type="EMBL" id="KAH9300948.1"/>
    </source>
</evidence>
<sequence length="90" mass="10672">MDPVIRSEMLDKNNFMQMNPKEFYLLLHSEETKLKTKVAAFYCLDLHKLCRLFSSIGFVPYSAILLKLPSHSLERHIEYHAKFTELCFME</sequence>
<evidence type="ECO:0000313" key="2">
    <source>
        <dbReference type="Proteomes" id="UP000824469"/>
    </source>
</evidence>
<proteinExistence type="predicted"/>
<organism evidence="1 2">
    <name type="scientific">Taxus chinensis</name>
    <name type="common">Chinese yew</name>
    <name type="synonym">Taxus wallichiana var. chinensis</name>
    <dbReference type="NCBI Taxonomy" id="29808"/>
    <lineage>
        <taxon>Eukaryota</taxon>
        <taxon>Viridiplantae</taxon>
        <taxon>Streptophyta</taxon>
        <taxon>Embryophyta</taxon>
        <taxon>Tracheophyta</taxon>
        <taxon>Spermatophyta</taxon>
        <taxon>Pinopsida</taxon>
        <taxon>Pinidae</taxon>
        <taxon>Conifers II</taxon>
        <taxon>Cupressales</taxon>
        <taxon>Taxaceae</taxon>
        <taxon>Taxus</taxon>
    </lineage>
</organism>